<proteinExistence type="predicted"/>
<evidence type="ECO:0000259" key="1">
    <source>
        <dbReference type="Pfam" id="PF00535"/>
    </source>
</evidence>
<keyword evidence="3" id="KW-1185">Reference proteome</keyword>
<dbReference type="SUPFAM" id="SSF53448">
    <property type="entry name" value="Nucleotide-diphospho-sugar transferases"/>
    <property type="match status" value="1"/>
</dbReference>
<dbReference type="AlphaFoldDB" id="A0A411YZP2"/>
<name>A0A411YZP2_9RHOB</name>
<reference evidence="2 3" key="1">
    <citation type="submission" date="2018-08" db="EMBL/GenBank/DDBJ databases">
        <title>Flavobacterium tibetense sp. nov., isolated from a wetland YonghuCo on Tibetan Plateau.</title>
        <authorList>
            <person name="Phurbu D."/>
            <person name="Lu H."/>
            <person name="Xing P."/>
        </authorList>
    </citation>
    <scope>NUCLEOTIDE SEQUENCE [LARGE SCALE GENOMIC DNA]</scope>
    <source>
        <strain evidence="2 3">DJC</strain>
    </source>
</reference>
<dbReference type="Gene3D" id="3.90.550.10">
    <property type="entry name" value="Spore Coat Polysaccharide Biosynthesis Protein SpsA, Chain A"/>
    <property type="match status" value="1"/>
</dbReference>
<gene>
    <name evidence="2" type="ORF">D1012_15935</name>
</gene>
<organism evidence="2 3">
    <name type="scientific">Pseudotabrizicola alkalilacus</name>
    <dbReference type="NCBI Taxonomy" id="2305252"/>
    <lineage>
        <taxon>Bacteria</taxon>
        <taxon>Pseudomonadati</taxon>
        <taxon>Pseudomonadota</taxon>
        <taxon>Alphaproteobacteria</taxon>
        <taxon>Rhodobacterales</taxon>
        <taxon>Paracoccaceae</taxon>
        <taxon>Pseudotabrizicola</taxon>
    </lineage>
</organism>
<feature type="domain" description="Glycosyltransferase 2-like" evidence="1">
    <location>
        <begin position="7"/>
        <end position="112"/>
    </location>
</feature>
<dbReference type="PANTHER" id="PTHR48090:SF7">
    <property type="entry name" value="RFBJ PROTEIN"/>
    <property type="match status" value="1"/>
</dbReference>
<dbReference type="RefSeq" id="WP_118154431.1">
    <property type="nucleotide sequence ID" value="NZ_QWEY01000009.1"/>
</dbReference>
<dbReference type="OrthoDB" id="9815923at2"/>
<dbReference type="EMBL" id="QWEY01000009">
    <property type="protein sequence ID" value="RGP36274.1"/>
    <property type="molecule type" value="Genomic_DNA"/>
</dbReference>
<sequence>MTRAITCLIPAHNEAARIAGVLAAVQGHPMISRIIVVDDGSKDDTAAIAGAAGVEVLRLMPNRGKSAALAEALSRVRTSHVLLLDADLTGLTAADLSRLIAPVVGGGADVSLSLRGNAPFLWHWLGVDYITGERVLPMWLITPLVRDIGALPRFGLEVFLNTHIQAAGLSVAIVRWAGVASPSKAQKSGWRAGIRADIGMLRDILRTVSVATTFEQIAYLRRAAPRLGSQRDLRHSGPTLRERLLRVIKGVQRQRDRETHSDATR</sequence>
<dbReference type="Pfam" id="PF00535">
    <property type="entry name" value="Glycos_transf_2"/>
    <property type="match status" value="1"/>
</dbReference>
<dbReference type="PANTHER" id="PTHR48090">
    <property type="entry name" value="UNDECAPRENYL-PHOSPHATE 4-DEOXY-4-FORMAMIDO-L-ARABINOSE TRANSFERASE-RELATED"/>
    <property type="match status" value="1"/>
</dbReference>
<dbReference type="InterPro" id="IPR001173">
    <property type="entry name" value="Glyco_trans_2-like"/>
</dbReference>
<keyword evidence="2" id="KW-0808">Transferase</keyword>
<evidence type="ECO:0000313" key="2">
    <source>
        <dbReference type="EMBL" id="RGP36274.1"/>
    </source>
</evidence>
<accession>A0A411YZP2</accession>
<dbReference type="CDD" id="cd04179">
    <property type="entry name" value="DPM_DPG-synthase_like"/>
    <property type="match status" value="1"/>
</dbReference>
<dbReference type="InterPro" id="IPR029044">
    <property type="entry name" value="Nucleotide-diphossugar_trans"/>
</dbReference>
<comment type="caution">
    <text evidence="2">The sequence shown here is derived from an EMBL/GenBank/DDBJ whole genome shotgun (WGS) entry which is preliminary data.</text>
</comment>
<protein>
    <submittedName>
        <fullName evidence="2">Glycosyltransferase</fullName>
    </submittedName>
</protein>
<dbReference type="Proteomes" id="UP000284547">
    <property type="component" value="Unassembled WGS sequence"/>
</dbReference>
<dbReference type="GO" id="GO:0016740">
    <property type="term" value="F:transferase activity"/>
    <property type="evidence" value="ECO:0007669"/>
    <property type="project" value="UniProtKB-KW"/>
</dbReference>
<evidence type="ECO:0000313" key="3">
    <source>
        <dbReference type="Proteomes" id="UP000284547"/>
    </source>
</evidence>
<dbReference type="InterPro" id="IPR050256">
    <property type="entry name" value="Glycosyltransferase_2"/>
</dbReference>